<dbReference type="Pfam" id="PF19112">
    <property type="entry name" value="VanA_C"/>
    <property type="match status" value="1"/>
</dbReference>
<evidence type="ECO:0000256" key="3">
    <source>
        <dbReference type="ARBA" id="ARBA00023002"/>
    </source>
</evidence>
<dbReference type="InterPro" id="IPR050584">
    <property type="entry name" value="Cholesterol_7-desaturase"/>
</dbReference>
<gene>
    <name evidence="7" type="primary">jerP</name>
</gene>
<dbReference type="Gene3D" id="3.90.380.10">
    <property type="entry name" value="Naphthalene 1,2-dioxygenase Alpha Subunit, Chain A, domain 1"/>
    <property type="match status" value="1"/>
</dbReference>
<dbReference type="GO" id="GO:0051537">
    <property type="term" value="F:2 iron, 2 sulfur cluster binding"/>
    <property type="evidence" value="ECO:0007669"/>
    <property type="project" value="UniProtKB-KW"/>
</dbReference>
<keyword evidence="3" id="KW-0560">Oxidoreductase</keyword>
<dbReference type="GO" id="GO:0046872">
    <property type="term" value="F:metal ion binding"/>
    <property type="evidence" value="ECO:0007669"/>
    <property type="project" value="UniProtKB-KW"/>
</dbReference>
<accession>A1YBU0</accession>
<evidence type="ECO:0000256" key="2">
    <source>
        <dbReference type="ARBA" id="ARBA00022723"/>
    </source>
</evidence>
<reference evidence="7" key="1">
    <citation type="journal article" date="2006" name="Chem. Biol.">
        <title>Analysis of the ambruticin and jerangolid gene clusters of Sorangium cellulosum reveals unusual mechanisms of polyketide biosynthesis.</title>
        <authorList>
            <person name="Julien B."/>
            <person name="Tian Z.Q."/>
            <person name="Reid R."/>
            <person name="Reeves C.D."/>
        </authorList>
    </citation>
    <scope>NUCLEOTIDE SEQUENCE</scope>
    <source>
        <strain evidence="7">So ce307</strain>
    </source>
</reference>
<dbReference type="InterPro" id="IPR044043">
    <property type="entry name" value="VanA_C_cat"/>
</dbReference>
<evidence type="ECO:0000256" key="1">
    <source>
        <dbReference type="ARBA" id="ARBA00022714"/>
    </source>
</evidence>
<dbReference type="SUPFAM" id="SSF50022">
    <property type="entry name" value="ISP domain"/>
    <property type="match status" value="1"/>
</dbReference>
<evidence type="ECO:0000259" key="6">
    <source>
        <dbReference type="PROSITE" id="PS51296"/>
    </source>
</evidence>
<keyword evidence="5" id="KW-0411">Iron-sulfur</keyword>
<evidence type="ECO:0000313" key="7">
    <source>
        <dbReference type="EMBL" id="ABK32293.1"/>
    </source>
</evidence>
<dbReference type="RefSeq" id="WP_434043628.1">
    <property type="nucleotide sequence ID" value="NZ_CP162579.1"/>
</dbReference>
<protein>
    <submittedName>
        <fullName evidence="7">JerP</fullName>
    </submittedName>
</protein>
<dbReference type="AlphaFoldDB" id="A1YBU0"/>
<keyword evidence="4" id="KW-0408">Iron</keyword>
<organism evidence="7">
    <name type="scientific">Sorangium cellulosum</name>
    <name type="common">Polyangium cellulosum</name>
    <dbReference type="NCBI Taxonomy" id="56"/>
    <lineage>
        <taxon>Bacteria</taxon>
        <taxon>Pseudomonadati</taxon>
        <taxon>Myxococcota</taxon>
        <taxon>Polyangia</taxon>
        <taxon>Polyangiales</taxon>
        <taxon>Polyangiaceae</taxon>
        <taxon>Sorangium</taxon>
    </lineage>
</organism>
<keyword evidence="1" id="KW-0001">2Fe-2S</keyword>
<dbReference type="SUPFAM" id="SSF55961">
    <property type="entry name" value="Bet v1-like"/>
    <property type="match status" value="1"/>
</dbReference>
<evidence type="ECO:0000256" key="5">
    <source>
        <dbReference type="ARBA" id="ARBA00023014"/>
    </source>
</evidence>
<dbReference type="InterPro" id="IPR017941">
    <property type="entry name" value="Rieske_2Fe-2S"/>
</dbReference>
<sequence length="352" mass="40009">MAELDHWHPVLLSHELRRKPRNVRLAGHEIVVFRTSSGGLGAFTDRCPHRSMRLSEGWVEGDRLVCAYHGWRWAVDGRGEIPATPAARPCARREDMFEAVERYGAIWVKRAGSQAAFPRLEGEGYVPRGLLRHRATVPFELALDNFIEIEHTPFVHFMLGYPLERMPEVEARVTLTDETIRVVHSGPRRPMPRAMEKLLGIPEDAIFVVDWTSYFSPVYTIYNHSLRDPKTNQPVTFPLRSAVFFNPVGPESSEMYTFLFASLAPWSKFGAGAVLWPAMQVAMNIELRLDMRLLDRLTDKRGILKGNVLGRFDKPLVIARDRIDRIYRGRVAEAGDGHEAARPARRLPLAAP</sequence>
<dbReference type="PROSITE" id="PS51296">
    <property type="entry name" value="RIESKE"/>
    <property type="match status" value="1"/>
</dbReference>
<dbReference type="GO" id="GO:0016491">
    <property type="term" value="F:oxidoreductase activity"/>
    <property type="evidence" value="ECO:0007669"/>
    <property type="project" value="UniProtKB-KW"/>
</dbReference>
<dbReference type="InterPro" id="IPR036922">
    <property type="entry name" value="Rieske_2Fe-2S_sf"/>
</dbReference>
<dbReference type="EMBL" id="DQ897668">
    <property type="protein sequence ID" value="ABK32293.1"/>
    <property type="molecule type" value="Genomic_DNA"/>
</dbReference>
<feature type="domain" description="Rieske" evidence="6">
    <location>
        <begin position="7"/>
        <end position="108"/>
    </location>
</feature>
<dbReference type="Pfam" id="PF00355">
    <property type="entry name" value="Rieske"/>
    <property type="match status" value="1"/>
</dbReference>
<keyword evidence="2" id="KW-0479">Metal-binding</keyword>
<dbReference type="Gene3D" id="2.102.10.10">
    <property type="entry name" value="Rieske [2Fe-2S] iron-sulphur domain"/>
    <property type="match status" value="1"/>
</dbReference>
<proteinExistence type="predicted"/>
<dbReference type="PANTHER" id="PTHR21266:SF59">
    <property type="entry name" value="BLR4922 PROTEIN"/>
    <property type="match status" value="1"/>
</dbReference>
<dbReference type="PANTHER" id="PTHR21266">
    <property type="entry name" value="IRON-SULFUR DOMAIN CONTAINING PROTEIN"/>
    <property type="match status" value="1"/>
</dbReference>
<name>A1YBU0_SORCE</name>
<evidence type="ECO:0000256" key="4">
    <source>
        <dbReference type="ARBA" id="ARBA00023004"/>
    </source>
</evidence>